<evidence type="ECO:0000313" key="5">
    <source>
        <dbReference type="EMBL" id="ROS42761.1"/>
    </source>
</evidence>
<dbReference type="GO" id="GO:0006950">
    <property type="term" value="P:response to stress"/>
    <property type="evidence" value="ECO:0007669"/>
    <property type="project" value="TreeGrafter"/>
</dbReference>
<dbReference type="PANTHER" id="PTHR33164:SF64">
    <property type="entry name" value="TRANSCRIPTIONAL REGULATOR SLYA"/>
    <property type="match status" value="1"/>
</dbReference>
<dbReference type="SMART" id="SM00347">
    <property type="entry name" value="HTH_MARR"/>
    <property type="match status" value="1"/>
</dbReference>
<dbReference type="InterPro" id="IPR036390">
    <property type="entry name" value="WH_DNA-bd_sf"/>
</dbReference>
<dbReference type="SUPFAM" id="SSF46785">
    <property type="entry name" value="Winged helix' DNA-binding domain"/>
    <property type="match status" value="1"/>
</dbReference>
<dbReference type="CDD" id="cd00090">
    <property type="entry name" value="HTH_ARSR"/>
    <property type="match status" value="1"/>
</dbReference>
<dbReference type="Gene3D" id="1.10.10.10">
    <property type="entry name" value="Winged helix-like DNA-binding domain superfamily/Winged helix DNA-binding domain"/>
    <property type="match status" value="1"/>
</dbReference>
<dbReference type="GO" id="GO:0003677">
    <property type="term" value="F:DNA binding"/>
    <property type="evidence" value="ECO:0007669"/>
    <property type="project" value="UniProtKB-KW"/>
</dbReference>
<dbReference type="InterPro" id="IPR011991">
    <property type="entry name" value="ArsR-like_HTH"/>
</dbReference>
<evidence type="ECO:0000256" key="1">
    <source>
        <dbReference type="ARBA" id="ARBA00023015"/>
    </source>
</evidence>
<dbReference type="EMBL" id="RKHY01000001">
    <property type="protein sequence ID" value="ROS42761.1"/>
    <property type="molecule type" value="Genomic_DNA"/>
</dbReference>
<evidence type="ECO:0000313" key="6">
    <source>
        <dbReference type="Proteomes" id="UP000274843"/>
    </source>
</evidence>
<keyword evidence="3" id="KW-0804">Transcription</keyword>
<dbReference type="Proteomes" id="UP000274843">
    <property type="component" value="Unassembled WGS sequence"/>
</dbReference>
<proteinExistence type="predicted"/>
<feature type="domain" description="HTH marR-type" evidence="4">
    <location>
        <begin position="37"/>
        <end position="136"/>
    </location>
</feature>
<dbReference type="InterPro" id="IPR036388">
    <property type="entry name" value="WH-like_DNA-bd_sf"/>
</dbReference>
<organism evidence="5 6">
    <name type="scientific">Amycolatopsis thermoflava</name>
    <dbReference type="NCBI Taxonomy" id="84480"/>
    <lineage>
        <taxon>Bacteria</taxon>
        <taxon>Bacillati</taxon>
        <taxon>Actinomycetota</taxon>
        <taxon>Actinomycetes</taxon>
        <taxon>Pseudonocardiales</taxon>
        <taxon>Pseudonocardiaceae</taxon>
        <taxon>Amycolatopsis</taxon>
        <taxon>Amycolatopsis methanolica group</taxon>
    </lineage>
</organism>
<keyword evidence="1" id="KW-0805">Transcription regulation</keyword>
<dbReference type="AlphaFoldDB" id="A0A3N2H1I5"/>
<protein>
    <submittedName>
        <fullName evidence="5">DNA-binding MarR family transcriptional regulator</fullName>
    </submittedName>
</protein>
<evidence type="ECO:0000259" key="4">
    <source>
        <dbReference type="SMART" id="SM00347"/>
    </source>
</evidence>
<dbReference type="GO" id="GO:0003700">
    <property type="term" value="F:DNA-binding transcription factor activity"/>
    <property type="evidence" value="ECO:0007669"/>
    <property type="project" value="InterPro"/>
</dbReference>
<evidence type="ECO:0000256" key="3">
    <source>
        <dbReference type="ARBA" id="ARBA00023163"/>
    </source>
</evidence>
<dbReference type="InterPro" id="IPR039422">
    <property type="entry name" value="MarR/SlyA-like"/>
</dbReference>
<dbReference type="Pfam" id="PF12802">
    <property type="entry name" value="MarR_2"/>
    <property type="match status" value="1"/>
</dbReference>
<sequence length="168" mass="18272">MQQCCYISAVTIPGAELLATRLRHLLELLDGDVATVYADLGLAWFRPRFTPVVRTLAADGPQPIRDLAAAIGVTHSAASQTVAQMVKAELVTLRPGADARHRIVHLTPKAEELLPVLDAEWAATTAAAKRFEAELAYPLTKLVDEAIEALRERSMRQRIADAAPDLGR</sequence>
<evidence type="ECO:0000256" key="2">
    <source>
        <dbReference type="ARBA" id="ARBA00023125"/>
    </source>
</evidence>
<accession>A0A3N2H1I5</accession>
<keyword evidence="2 5" id="KW-0238">DNA-binding</keyword>
<reference evidence="5 6" key="1">
    <citation type="submission" date="2018-11" db="EMBL/GenBank/DDBJ databases">
        <title>Sequencing the genomes of 1000 actinobacteria strains.</title>
        <authorList>
            <person name="Klenk H.-P."/>
        </authorList>
    </citation>
    <scope>NUCLEOTIDE SEQUENCE [LARGE SCALE GENOMIC DNA]</scope>
    <source>
        <strain evidence="5 6">DSM 44348</strain>
    </source>
</reference>
<dbReference type="InterPro" id="IPR000835">
    <property type="entry name" value="HTH_MarR-typ"/>
</dbReference>
<gene>
    <name evidence="5" type="ORF">EDD35_5160</name>
</gene>
<dbReference type="PANTHER" id="PTHR33164">
    <property type="entry name" value="TRANSCRIPTIONAL REGULATOR, MARR FAMILY"/>
    <property type="match status" value="1"/>
</dbReference>
<keyword evidence="6" id="KW-1185">Reference proteome</keyword>
<name>A0A3N2H1I5_9PSEU</name>
<comment type="caution">
    <text evidence="5">The sequence shown here is derived from an EMBL/GenBank/DDBJ whole genome shotgun (WGS) entry which is preliminary data.</text>
</comment>